<dbReference type="InterPro" id="IPR011333">
    <property type="entry name" value="SKP1/BTB/POZ_sf"/>
</dbReference>
<dbReference type="Proteomes" id="UP000572754">
    <property type="component" value="Unassembled WGS sequence"/>
</dbReference>
<reference evidence="2" key="1">
    <citation type="journal article" date="2020" name="BMC Genomics">
        <title>Correction to: Identification and distribution of gene clusters required for synthesis of sphingolipid metabolism inhibitors in diverse species of the filamentous fungus Fusarium.</title>
        <authorList>
            <person name="Kim H.S."/>
            <person name="Lohmar J.M."/>
            <person name="Busman M."/>
            <person name="Brown D.W."/>
            <person name="Naumann T.A."/>
            <person name="Divon H.H."/>
            <person name="Lysoe E."/>
            <person name="Uhlig S."/>
            <person name="Proctor R.H."/>
        </authorList>
    </citation>
    <scope>NUCLEOTIDE SEQUENCE [LARGE SCALE GENOMIC DNA]</scope>
    <source>
        <strain evidence="2">NRRL 25331</strain>
    </source>
</reference>
<dbReference type="EMBL" id="JAAQPE010000249">
    <property type="protein sequence ID" value="KAF5674644.1"/>
    <property type="molecule type" value="Genomic_DNA"/>
</dbReference>
<organism evidence="1 2">
    <name type="scientific">Fusarium circinatum</name>
    <name type="common">Pitch canker fungus</name>
    <name type="synonym">Gibberella circinata</name>
    <dbReference type="NCBI Taxonomy" id="48490"/>
    <lineage>
        <taxon>Eukaryota</taxon>
        <taxon>Fungi</taxon>
        <taxon>Dikarya</taxon>
        <taxon>Ascomycota</taxon>
        <taxon>Pezizomycotina</taxon>
        <taxon>Sordariomycetes</taxon>
        <taxon>Hypocreomycetidae</taxon>
        <taxon>Hypocreales</taxon>
        <taxon>Nectriaceae</taxon>
        <taxon>Fusarium</taxon>
        <taxon>Fusarium fujikuroi species complex</taxon>
    </lineage>
</organism>
<reference evidence="1 2" key="2">
    <citation type="submission" date="2020-05" db="EMBL/GenBank/DDBJ databases">
        <title>Identification and distribution of gene clusters putatively required for synthesis of sphingolipid metabolism inhibitors in phylogenetically diverse species of the filamentous fungus Fusarium.</title>
        <authorList>
            <person name="Kim H.-S."/>
            <person name="Busman M."/>
            <person name="Brown D.W."/>
            <person name="Divon H."/>
            <person name="Uhlig S."/>
            <person name="Proctor R.H."/>
        </authorList>
    </citation>
    <scope>NUCLEOTIDE SEQUENCE [LARGE SCALE GENOMIC DNA]</scope>
    <source>
        <strain evidence="1 2">NRRL 25331</strain>
    </source>
</reference>
<dbReference type="Gene3D" id="3.30.710.10">
    <property type="entry name" value="Potassium Channel Kv1.1, Chain A"/>
    <property type="match status" value="1"/>
</dbReference>
<name>A0A8H5WYG6_FUSCI</name>
<dbReference type="SUPFAM" id="SSF54695">
    <property type="entry name" value="POZ domain"/>
    <property type="match status" value="1"/>
</dbReference>
<gene>
    <name evidence="1" type="ORF">FCIRC_7709</name>
</gene>
<sequence>MENSTDNRTVQALEIVPDGDVILVVGPEKTKLLVKSPLLMAASKPFSIMLGPNWKEGHDMRHSDGPFELLLPDDDATALKIICSVIHFQNDKIPQTLPASDVLAVAIAADKYDCLNALQFASNAWLRELKVKPRDLMLLTAAAYLFQDAQAFREITSVLVLNHEGTYLALSGEETGTILPWEVLYLLEEQRGFARLKFADILIGGINFGNCDSGCGWTGKYAYAYMKKLDIENLLPAEFLSRTGDDAKAVQIS</sequence>
<dbReference type="AlphaFoldDB" id="A0A8H5WYG6"/>
<evidence type="ECO:0000313" key="2">
    <source>
        <dbReference type="Proteomes" id="UP000572754"/>
    </source>
</evidence>
<protein>
    <recommendedName>
        <fullName evidence="3">BTB domain-containing protein</fullName>
    </recommendedName>
</protein>
<evidence type="ECO:0008006" key="3">
    <source>
        <dbReference type="Google" id="ProtNLM"/>
    </source>
</evidence>
<comment type="caution">
    <text evidence="1">The sequence shown here is derived from an EMBL/GenBank/DDBJ whole genome shotgun (WGS) entry which is preliminary data.</text>
</comment>
<accession>A0A8H5WYG6</accession>
<proteinExistence type="predicted"/>
<keyword evidence="2" id="KW-1185">Reference proteome</keyword>
<evidence type="ECO:0000313" key="1">
    <source>
        <dbReference type="EMBL" id="KAF5674644.1"/>
    </source>
</evidence>